<keyword evidence="1" id="KW-0472">Membrane</keyword>
<dbReference type="Proteomes" id="UP000774326">
    <property type="component" value="Unassembled WGS sequence"/>
</dbReference>
<name>A0A9P8Q428_WICPI</name>
<keyword evidence="4" id="KW-1185">Reference proteome</keyword>
<evidence type="ECO:0000313" key="4">
    <source>
        <dbReference type="Proteomes" id="UP000774326"/>
    </source>
</evidence>
<reference evidence="3" key="2">
    <citation type="submission" date="2021-01" db="EMBL/GenBank/DDBJ databases">
        <authorList>
            <person name="Schikora-Tamarit M.A."/>
        </authorList>
    </citation>
    <scope>NUCLEOTIDE SEQUENCE</scope>
    <source>
        <strain evidence="3">CBS2887</strain>
    </source>
</reference>
<accession>A0A9P8Q428</accession>
<dbReference type="OrthoDB" id="3565477at2759"/>
<feature type="signal peptide" evidence="2">
    <location>
        <begin position="1"/>
        <end position="22"/>
    </location>
</feature>
<evidence type="ECO:0000256" key="2">
    <source>
        <dbReference type="SAM" id="SignalP"/>
    </source>
</evidence>
<protein>
    <submittedName>
        <fullName evidence="3">Uncharacterized protein</fullName>
    </submittedName>
</protein>
<gene>
    <name evidence="3" type="ORF">WICPIJ_005180</name>
</gene>
<feature type="transmembrane region" description="Helical" evidence="1">
    <location>
        <begin position="73"/>
        <end position="95"/>
    </location>
</feature>
<keyword evidence="1" id="KW-1133">Transmembrane helix</keyword>
<comment type="caution">
    <text evidence="3">The sequence shown here is derived from an EMBL/GenBank/DDBJ whole genome shotgun (WGS) entry which is preliminary data.</text>
</comment>
<sequence>MQFSSAVLFASVAIAATTTSTAVVADTKTTLVSVIDCGPSATNCPGSSTVIPSAIPTQQSNISNFSNFTVPEYTGAAAVNVLAPAAAVAAAVALLL</sequence>
<evidence type="ECO:0000313" key="3">
    <source>
        <dbReference type="EMBL" id="KAH3683852.1"/>
    </source>
</evidence>
<keyword evidence="1" id="KW-0812">Transmembrane</keyword>
<reference evidence="3" key="1">
    <citation type="journal article" date="2021" name="Open Biol.">
        <title>Shared evolutionary footprints suggest mitochondrial oxidative damage underlies multiple complex I losses in fungi.</title>
        <authorList>
            <person name="Schikora-Tamarit M.A."/>
            <person name="Marcet-Houben M."/>
            <person name="Nosek J."/>
            <person name="Gabaldon T."/>
        </authorList>
    </citation>
    <scope>NUCLEOTIDE SEQUENCE</scope>
    <source>
        <strain evidence="3">CBS2887</strain>
    </source>
</reference>
<keyword evidence="2" id="KW-0732">Signal</keyword>
<feature type="chain" id="PRO_5040147376" evidence="2">
    <location>
        <begin position="23"/>
        <end position="96"/>
    </location>
</feature>
<evidence type="ECO:0000256" key="1">
    <source>
        <dbReference type="SAM" id="Phobius"/>
    </source>
</evidence>
<dbReference type="AlphaFoldDB" id="A0A9P8Q428"/>
<proteinExistence type="predicted"/>
<dbReference type="EMBL" id="JAEUBG010002913">
    <property type="protein sequence ID" value="KAH3683852.1"/>
    <property type="molecule type" value="Genomic_DNA"/>
</dbReference>
<organism evidence="3 4">
    <name type="scientific">Wickerhamomyces pijperi</name>
    <name type="common">Yeast</name>
    <name type="synonym">Pichia pijperi</name>
    <dbReference type="NCBI Taxonomy" id="599730"/>
    <lineage>
        <taxon>Eukaryota</taxon>
        <taxon>Fungi</taxon>
        <taxon>Dikarya</taxon>
        <taxon>Ascomycota</taxon>
        <taxon>Saccharomycotina</taxon>
        <taxon>Saccharomycetes</taxon>
        <taxon>Phaffomycetales</taxon>
        <taxon>Wickerhamomycetaceae</taxon>
        <taxon>Wickerhamomyces</taxon>
    </lineage>
</organism>